<dbReference type="Proteomes" id="UP000182235">
    <property type="component" value="Unassembled WGS sequence"/>
</dbReference>
<comment type="caution">
    <text evidence="1">The sequence shown here is derived from an EMBL/GenBank/DDBJ whole genome shotgun (WGS) entry which is preliminary data.</text>
</comment>
<reference evidence="1 2" key="1">
    <citation type="submission" date="2015-07" db="EMBL/GenBank/DDBJ databases">
        <title>Emmonsia species relationships and genome sequence.</title>
        <authorList>
            <consortium name="The Broad Institute Genomics Platform"/>
            <person name="Cuomo C.A."/>
            <person name="Munoz J.F."/>
            <person name="Imamovic A."/>
            <person name="Priest M.E."/>
            <person name="Young S."/>
            <person name="Clay O.K."/>
            <person name="McEwen J.G."/>
        </authorList>
    </citation>
    <scope>NUCLEOTIDE SEQUENCE [LARGE SCALE GENOMIC DNA]</scope>
    <source>
        <strain evidence="1 2">UAMH 9510</strain>
    </source>
</reference>
<organism evidence="1 2">
    <name type="scientific">Emergomyces pasteurianus Ep9510</name>
    <dbReference type="NCBI Taxonomy" id="1447872"/>
    <lineage>
        <taxon>Eukaryota</taxon>
        <taxon>Fungi</taxon>
        <taxon>Dikarya</taxon>
        <taxon>Ascomycota</taxon>
        <taxon>Pezizomycotina</taxon>
        <taxon>Eurotiomycetes</taxon>
        <taxon>Eurotiomycetidae</taxon>
        <taxon>Onygenales</taxon>
        <taxon>Ajellomycetaceae</taxon>
        <taxon>Emergomyces</taxon>
    </lineage>
</organism>
<dbReference type="VEuPathDB" id="FungiDB:AJ78_09044"/>
<proteinExistence type="predicted"/>
<dbReference type="EMBL" id="LGRN01001391">
    <property type="protein sequence ID" value="OJD09510.1"/>
    <property type="molecule type" value="Genomic_DNA"/>
</dbReference>
<evidence type="ECO:0000313" key="1">
    <source>
        <dbReference type="EMBL" id="OJD09510.1"/>
    </source>
</evidence>
<sequence length="107" mass="12164">MPQIYTDLGYDVNLITNIHDTFISRLNTDRESHLTKNDPSNVENEIEYTNSISSALPSGQTIFNARTSSYQHMPDTDVAFQNDNELSSFIDLSDMNRALQNDSLFLD</sequence>
<name>A0A1J9NZW1_9EURO</name>
<dbReference type="AlphaFoldDB" id="A0A1J9NZW1"/>
<evidence type="ECO:0000313" key="2">
    <source>
        <dbReference type="Proteomes" id="UP000182235"/>
    </source>
</evidence>
<protein>
    <submittedName>
        <fullName evidence="1">Uncharacterized protein</fullName>
    </submittedName>
</protein>
<gene>
    <name evidence="1" type="ORF">AJ78_09044</name>
</gene>
<accession>A0A1J9NZW1</accession>
<keyword evidence="2" id="KW-1185">Reference proteome</keyword>